<sequence length="82" mass="9481">MRTLLAIAACCSIFMAHAIEKDCKCYQFQSSRSKKFGQFKSPMFPRPHPLAISCMLYVFVADQGEIVRLQFEHFELKPRIHG</sequence>
<proteinExistence type="predicted"/>
<organism evidence="4 5">
    <name type="scientific">Macrostomum lignano</name>
    <dbReference type="NCBI Taxonomy" id="282301"/>
    <lineage>
        <taxon>Eukaryota</taxon>
        <taxon>Metazoa</taxon>
        <taxon>Spiralia</taxon>
        <taxon>Lophotrochozoa</taxon>
        <taxon>Platyhelminthes</taxon>
        <taxon>Rhabditophora</taxon>
        <taxon>Macrostomorpha</taxon>
        <taxon>Macrostomida</taxon>
        <taxon>Macrostomidae</taxon>
        <taxon>Macrostomum</taxon>
    </lineage>
</organism>
<dbReference type="AlphaFoldDB" id="A0A1I8JFB2"/>
<evidence type="ECO:0000313" key="5">
    <source>
        <dbReference type="WBParaSite" id="maker-uti_cns_0047164-snap-gene-0.3-mRNA-1"/>
    </source>
</evidence>
<keyword evidence="2" id="KW-0732">Signal</keyword>
<feature type="signal peptide" evidence="2">
    <location>
        <begin position="1"/>
        <end position="18"/>
    </location>
</feature>
<dbReference type="Pfam" id="PF00431">
    <property type="entry name" value="CUB"/>
    <property type="match status" value="1"/>
</dbReference>
<feature type="domain" description="CUB" evidence="3">
    <location>
        <begin position="33"/>
        <end position="77"/>
    </location>
</feature>
<dbReference type="InterPro" id="IPR035914">
    <property type="entry name" value="Sperma_CUB_dom_sf"/>
</dbReference>
<protein>
    <submittedName>
        <fullName evidence="5">CUB domain-containing protein</fullName>
    </submittedName>
</protein>
<dbReference type="InterPro" id="IPR000859">
    <property type="entry name" value="CUB_dom"/>
</dbReference>
<accession>A0A1I8JFB2</accession>
<reference evidence="5" key="1">
    <citation type="submission" date="2016-11" db="UniProtKB">
        <authorList>
            <consortium name="WormBaseParasite"/>
        </authorList>
    </citation>
    <scope>IDENTIFICATION</scope>
</reference>
<dbReference type="Gene3D" id="2.60.120.290">
    <property type="entry name" value="Spermadhesin, CUB domain"/>
    <property type="match status" value="1"/>
</dbReference>
<name>A0A1I8JFB2_9PLAT</name>
<keyword evidence="4" id="KW-1185">Reference proteome</keyword>
<evidence type="ECO:0000259" key="3">
    <source>
        <dbReference type="Pfam" id="PF00431"/>
    </source>
</evidence>
<evidence type="ECO:0000313" key="4">
    <source>
        <dbReference type="Proteomes" id="UP000095280"/>
    </source>
</evidence>
<evidence type="ECO:0000256" key="1">
    <source>
        <dbReference type="ARBA" id="ARBA00023157"/>
    </source>
</evidence>
<dbReference type="SUPFAM" id="SSF49854">
    <property type="entry name" value="Spermadhesin, CUB domain"/>
    <property type="match status" value="1"/>
</dbReference>
<feature type="chain" id="PRO_5009321749" evidence="2">
    <location>
        <begin position="19"/>
        <end position="82"/>
    </location>
</feature>
<evidence type="ECO:0000256" key="2">
    <source>
        <dbReference type="SAM" id="SignalP"/>
    </source>
</evidence>
<dbReference type="WBParaSite" id="maker-uti_cns_0047164-snap-gene-0.3-mRNA-1">
    <property type="protein sequence ID" value="maker-uti_cns_0047164-snap-gene-0.3-mRNA-1"/>
    <property type="gene ID" value="maker-uti_cns_0047164-snap-gene-0.3"/>
</dbReference>
<keyword evidence="1" id="KW-1015">Disulfide bond</keyword>
<dbReference type="Proteomes" id="UP000095280">
    <property type="component" value="Unplaced"/>
</dbReference>